<dbReference type="AlphaFoldDB" id="A0A4R1M366"/>
<keyword evidence="1" id="KW-0808">Transferase</keyword>
<dbReference type="Gene3D" id="3.40.50.150">
    <property type="entry name" value="Vaccinia Virus protein VP39"/>
    <property type="match status" value="1"/>
</dbReference>
<dbReference type="RefSeq" id="WP_132221367.1">
    <property type="nucleotide sequence ID" value="NZ_SMGO01000001.1"/>
</dbReference>
<dbReference type="CDD" id="cd02440">
    <property type="entry name" value="AdoMet_MTases"/>
    <property type="match status" value="1"/>
</dbReference>
<dbReference type="GO" id="GO:0008168">
    <property type="term" value="F:methyltransferase activity"/>
    <property type="evidence" value="ECO:0007669"/>
    <property type="project" value="UniProtKB-KW"/>
</dbReference>
<gene>
    <name evidence="1" type="ORF">C8N28_0587</name>
</gene>
<name>A0A4R1M366_9SPHI</name>
<accession>A0A4R1M366</accession>
<reference evidence="1 2" key="1">
    <citation type="submission" date="2019-03" db="EMBL/GenBank/DDBJ databases">
        <title>Genomic Encyclopedia of Archaeal and Bacterial Type Strains, Phase II (KMG-II): from individual species to whole genera.</title>
        <authorList>
            <person name="Goeker M."/>
        </authorList>
    </citation>
    <scope>NUCLEOTIDE SEQUENCE [LARGE SCALE GENOMIC DNA]</scope>
    <source>
        <strain evidence="1 2">DSM 22554</strain>
    </source>
</reference>
<dbReference type="Proteomes" id="UP000294616">
    <property type="component" value="Unassembled WGS sequence"/>
</dbReference>
<sequence>MQYPDVYGEALLDYYNTNKIENELILHTNQSETEFMPIDLFFRDESEFPDQELIALALCDGKVLDIGAGAGSHALYLQERGMDVTALEVSANACKIMKLRGIRSVIKEDIFSYNQGKYDTLLFLMNGIGLAESIDGLKRLFNHCKTLLNPGGQLLFDSSDISYYYDEGIQKPNHYYGEIKFQYEYKGRMGKPFGWIYIDQQELIKVGNENGWVVQILDEDDHYQYLVRMELKSSF</sequence>
<protein>
    <submittedName>
        <fullName evidence="1">Methyltransferase family protein</fullName>
    </submittedName>
</protein>
<keyword evidence="2" id="KW-1185">Reference proteome</keyword>
<dbReference type="Pfam" id="PF13489">
    <property type="entry name" value="Methyltransf_23"/>
    <property type="match status" value="1"/>
</dbReference>
<proteinExistence type="predicted"/>
<dbReference type="InterPro" id="IPR029063">
    <property type="entry name" value="SAM-dependent_MTases_sf"/>
</dbReference>
<organism evidence="1 2">
    <name type="scientific">Albibacterium bauzanense</name>
    <dbReference type="NCBI Taxonomy" id="653929"/>
    <lineage>
        <taxon>Bacteria</taxon>
        <taxon>Pseudomonadati</taxon>
        <taxon>Bacteroidota</taxon>
        <taxon>Sphingobacteriia</taxon>
        <taxon>Sphingobacteriales</taxon>
        <taxon>Sphingobacteriaceae</taxon>
        <taxon>Albibacterium</taxon>
    </lineage>
</organism>
<comment type="caution">
    <text evidence="1">The sequence shown here is derived from an EMBL/GenBank/DDBJ whole genome shotgun (WGS) entry which is preliminary data.</text>
</comment>
<dbReference type="GO" id="GO:0032259">
    <property type="term" value="P:methylation"/>
    <property type="evidence" value="ECO:0007669"/>
    <property type="project" value="UniProtKB-KW"/>
</dbReference>
<evidence type="ECO:0000313" key="1">
    <source>
        <dbReference type="EMBL" id="TCK85284.1"/>
    </source>
</evidence>
<dbReference type="EMBL" id="SMGO01000001">
    <property type="protein sequence ID" value="TCK85284.1"/>
    <property type="molecule type" value="Genomic_DNA"/>
</dbReference>
<dbReference type="SUPFAM" id="SSF53335">
    <property type="entry name" value="S-adenosyl-L-methionine-dependent methyltransferases"/>
    <property type="match status" value="1"/>
</dbReference>
<dbReference type="OrthoDB" id="1143568at2"/>
<evidence type="ECO:0000313" key="2">
    <source>
        <dbReference type="Proteomes" id="UP000294616"/>
    </source>
</evidence>
<keyword evidence="1" id="KW-0489">Methyltransferase</keyword>